<name>A0A4Y2N059_ARAVE</name>
<reference evidence="1 2" key="1">
    <citation type="journal article" date="2019" name="Sci. Rep.">
        <title>Orb-weaving spider Araneus ventricosus genome elucidates the spidroin gene catalogue.</title>
        <authorList>
            <person name="Kono N."/>
            <person name="Nakamura H."/>
            <person name="Ohtoshi R."/>
            <person name="Moran D.A.P."/>
            <person name="Shinohara A."/>
            <person name="Yoshida Y."/>
            <person name="Fujiwara M."/>
            <person name="Mori M."/>
            <person name="Tomita M."/>
            <person name="Arakawa K."/>
        </authorList>
    </citation>
    <scope>NUCLEOTIDE SEQUENCE [LARGE SCALE GENOMIC DNA]</scope>
</reference>
<sequence length="90" mass="10739">MATVTRNLKQRLGWNVLEHPPYSPDIAQNAFHPFGRMKKNLACRHFRTETEVQIAVVVWHRELDPYSFYVYGLVYRCHKCFNNHGDYVEK</sequence>
<dbReference type="PANTHER" id="PTHR46060:SF3">
    <property type="entry name" value="PROTEIN GVQW3"/>
    <property type="match status" value="1"/>
</dbReference>
<dbReference type="GO" id="GO:0003676">
    <property type="term" value="F:nucleic acid binding"/>
    <property type="evidence" value="ECO:0007669"/>
    <property type="project" value="InterPro"/>
</dbReference>
<dbReference type="InterPro" id="IPR036397">
    <property type="entry name" value="RNaseH_sf"/>
</dbReference>
<comment type="caution">
    <text evidence="1">The sequence shown here is derived from an EMBL/GenBank/DDBJ whole genome shotgun (WGS) entry which is preliminary data.</text>
</comment>
<dbReference type="Gene3D" id="3.30.420.10">
    <property type="entry name" value="Ribonuclease H-like superfamily/Ribonuclease H"/>
    <property type="match status" value="1"/>
</dbReference>
<gene>
    <name evidence="1" type="ORF">AVEN_175119_1</name>
</gene>
<keyword evidence="2" id="KW-1185">Reference proteome</keyword>
<dbReference type="InterPro" id="IPR052709">
    <property type="entry name" value="Transposase-MT_Hybrid"/>
</dbReference>
<dbReference type="AlphaFoldDB" id="A0A4Y2N059"/>
<protein>
    <recommendedName>
        <fullName evidence="3">Histone-lysine N-methyltransferase SETMAR</fullName>
    </recommendedName>
</protein>
<dbReference type="PANTHER" id="PTHR46060">
    <property type="entry name" value="MARINER MOS1 TRANSPOSASE-LIKE PROTEIN"/>
    <property type="match status" value="1"/>
</dbReference>
<evidence type="ECO:0000313" key="2">
    <source>
        <dbReference type="Proteomes" id="UP000499080"/>
    </source>
</evidence>
<organism evidence="1 2">
    <name type="scientific">Araneus ventricosus</name>
    <name type="common">Orbweaver spider</name>
    <name type="synonym">Epeira ventricosa</name>
    <dbReference type="NCBI Taxonomy" id="182803"/>
    <lineage>
        <taxon>Eukaryota</taxon>
        <taxon>Metazoa</taxon>
        <taxon>Ecdysozoa</taxon>
        <taxon>Arthropoda</taxon>
        <taxon>Chelicerata</taxon>
        <taxon>Arachnida</taxon>
        <taxon>Araneae</taxon>
        <taxon>Araneomorphae</taxon>
        <taxon>Entelegynae</taxon>
        <taxon>Araneoidea</taxon>
        <taxon>Araneidae</taxon>
        <taxon>Araneus</taxon>
    </lineage>
</organism>
<dbReference type="EMBL" id="BGPR01008225">
    <property type="protein sequence ID" value="GBN32343.1"/>
    <property type="molecule type" value="Genomic_DNA"/>
</dbReference>
<evidence type="ECO:0000313" key="1">
    <source>
        <dbReference type="EMBL" id="GBN32343.1"/>
    </source>
</evidence>
<dbReference type="Proteomes" id="UP000499080">
    <property type="component" value="Unassembled WGS sequence"/>
</dbReference>
<proteinExistence type="predicted"/>
<accession>A0A4Y2N059</accession>
<evidence type="ECO:0008006" key="3">
    <source>
        <dbReference type="Google" id="ProtNLM"/>
    </source>
</evidence>
<dbReference type="OrthoDB" id="6432034at2759"/>